<dbReference type="EMBL" id="JACHIJ010000006">
    <property type="protein sequence ID" value="MBB5054214.1"/>
    <property type="molecule type" value="Genomic_DNA"/>
</dbReference>
<dbReference type="Proteomes" id="UP000521227">
    <property type="component" value="Unassembled WGS sequence"/>
</dbReference>
<dbReference type="InterPro" id="IPR013785">
    <property type="entry name" value="Aldolase_TIM"/>
</dbReference>
<dbReference type="CDD" id="cd11615">
    <property type="entry name" value="SAF_NeuB_like"/>
    <property type="match status" value="1"/>
</dbReference>
<feature type="domain" description="AFP-like" evidence="1">
    <location>
        <begin position="294"/>
        <end position="352"/>
    </location>
</feature>
<dbReference type="GO" id="GO:0047444">
    <property type="term" value="F:N-acylneuraminate-9-phosphate synthase activity"/>
    <property type="evidence" value="ECO:0007669"/>
    <property type="project" value="TreeGrafter"/>
</dbReference>
<dbReference type="RefSeq" id="WP_184088144.1">
    <property type="nucleotide sequence ID" value="NZ_JACHIJ010000006.1"/>
</dbReference>
<dbReference type="GO" id="GO:0016051">
    <property type="term" value="P:carbohydrate biosynthetic process"/>
    <property type="evidence" value="ECO:0007669"/>
    <property type="project" value="InterPro"/>
</dbReference>
<evidence type="ECO:0000313" key="3">
    <source>
        <dbReference type="Proteomes" id="UP000521227"/>
    </source>
</evidence>
<dbReference type="Pfam" id="PF03102">
    <property type="entry name" value="NeuB"/>
    <property type="match status" value="1"/>
</dbReference>
<proteinExistence type="predicted"/>
<sequence>MNNSVIEIAGRKIGPGFPPYVIAEISANHKLDIERCLMLIDAAADTGADAIKIQSYTPDTITIDSDRPEFLIRGGLWDGYRLYDLYKEAYTPFEWHPALFERARKRNVTLFSSPFDRTAVDLLASLDAPAYKIASFEVNDLPLIRYVAQRGKPMIISTGMANLGEIGEAVSAAREAGATQIALLHCVSAYPAKIEDANVATVPHLASAFDCIAGLSDHTPGIGASVASVVLGGSIIEKHFTVSRADGGHDAEFSLEQDEFRNLVHECKAAWAAVGRVNYDLLGSEKGSIMHRRSLYAVKSIAKGEMFSAENVRSIRPGNGIAPKYLPKILGGHASRDIAFGEPISWDMVQAS</sequence>
<dbReference type="SUPFAM" id="SSF51569">
    <property type="entry name" value="Aldolase"/>
    <property type="match status" value="1"/>
</dbReference>
<dbReference type="EC" id="2.5.1.56" evidence="2"/>
<reference evidence="2 3" key="1">
    <citation type="submission" date="2020-08" db="EMBL/GenBank/DDBJ databases">
        <title>Genomic Encyclopedia of Type Strains, Phase IV (KMG-IV): sequencing the most valuable type-strain genomes for metagenomic binning, comparative biology and taxonomic classification.</title>
        <authorList>
            <person name="Goeker M."/>
        </authorList>
    </citation>
    <scope>NUCLEOTIDE SEQUENCE [LARGE SCALE GENOMIC DNA]</scope>
    <source>
        <strain evidence="2 3">DSM 17498</strain>
    </source>
</reference>
<dbReference type="PROSITE" id="PS50844">
    <property type="entry name" value="AFP_LIKE"/>
    <property type="match status" value="1"/>
</dbReference>
<dbReference type="InterPro" id="IPR006190">
    <property type="entry name" value="SAF_AFP_Neu5Ac"/>
</dbReference>
<dbReference type="AlphaFoldDB" id="A0A840N6K6"/>
<dbReference type="InterPro" id="IPR036732">
    <property type="entry name" value="AFP_Neu5c_C_sf"/>
</dbReference>
<dbReference type="InterPro" id="IPR013974">
    <property type="entry name" value="SAF"/>
</dbReference>
<dbReference type="InterPro" id="IPR057736">
    <property type="entry name" value="SAF_PseI/NeuA/NeuB"/>
</dbReference>
<dbReference type="GO" id="GO:0050462">
    <property type="term" value="F:N-acetylneuraminate synthase activity"/>
    <property type="evidence" value="ECO:0007669"/>
    <property type="project" value="UniProtKB-EC"/>
</dbReference>
<dbReference type="Gene3D" id="3.20.20.70">
    <property type="entry name" value="Aldolase class I"/>
    <property type="match status" value="1"/>
</dbReference>
<dbReference type="SMART" id="SM00858">
    <property type="entry name" value="SAF"/>
    <property type="match status" value="1"/>
</dbReference>
<dbReference type="SUPFAM" id="SSF51269">
    <property type="entry name" value="AFP III-like domain"/>
    <property type="match status" value="1"/>
</dbReference>
<dbReference type="Pfam" id="PF08666">
    <property type="entry name" value="SAF"/>
    <property type="match status" value="1"/>
</dbReference>
<dbReference type="InterPro" id="IPR020030">
    <property type="entry name" value="Pseudaminic_synth_PseI"/>
</dbReference>
<dbReference type="NCBIfam" id="TIGR03586">
    <property type="entry name" value="PseI"/>
    <property type="match status" value="1"/>
</dbReference>
<dbReference type="InterPro" id="IPR013132">
    <property type="entry name" value="PseI/NeuA/B-like_N"/>
</dbReference>
<organism evidence="2 3">
    <name type="scientific">Afipia massiliensis</name>
    <dbReference type="NCBI Taxonomy" id="211460"/>
    <lineage>
        <taxon>Bacteria</taxon>
        <taxon>Pseudomonadati</taxon>
        <taxon>Pseudomonadota</taxon>
        <taxon>Alphaproteobacteria</taxon>
        <taxon>Hyphomicrobiales</taxon>
        <taxon>Nitrobacteraceae</taxon>
        <taxon>Afipia</taxon>
    </lineage>
</organism>
<dbReference type="InterPro" id="IPR051690">
    <property type="entry name" value="PseI-like"/>
</dbReference>
<gene>
    <name evidence="2" type="ORF">HNQ36_004216</name>
</gene>
<dbReference type="PANTHER" id="PTHR42966">
    <property type="entry name" value="N-ACETYLNEURAMINATE SYNTHASE"/>
    <property type="match status" value="1"/>
</dbReference>
<accession>A0A840N6K6</accession>
<protein>
    <submittedName>
        <fullName evidence="2">N-acetylneuraminate synthase</fullName>
        <ecNumber evidence="2">2.5.1.56</ecNumber>
    </submittedName>
</protein>
<dbReference type="Gene3D" id="3.90.1210.10">
    <property type="entry name" value="Antifreeze-like/N-acetylneuraminic acid synthase C-terminal domain"/>
    <property type="match status" value="1"/>
</dbReference>
<evidence type="ECO:0000313" key="2">
    <source>
        <dbReference type="EMBL" id="MBB5054214.1"/>
    </source>
</evidence>
<evidence type="ECO:0000259" key="1">
    <source>
        <dbReference type="PROSITE" id="PS50844"/>
    </source>
</evidence>
<name>A0A840N6K6_9BRAD</name>
<comment type="caution">
    <text evidence="2">The sequence shown here is derived from an EMBL/GenBank/DDBJ whole genome shotgun (WGS) entry which is preliminary data.</text>
</comment>
<keyword evidence="2" id="KW-0808">Transferase</keyword>
<dbReference type="PANTHER" id="PTHR42966:SF2">
    <property type="entry name" value="PSEUDAMINIC ACID SYNTHASE"/>
    <property type="match status" value="1"/>
</dbReference>